<sequence length="741" mass="79887">MGTARDYYREYYTERLWDWVPAAIREADETEGGSALRALLRAFASQAAVMKRSQDRLWDDMFVELADDWAVPYIAELVAARLVSALNPRGRRSDVAKTIYYRRRKGTLAVLEQLCDDIAGWDAKLVEEFRRLARSRHGLDGSAATGRVTGTPEGGLADLRSVRGSLLTGDAFDEFHYTPEMRRPRDRLGLRGIPVLGFHLHRLTLVQFSDVTPRLVRNLAGTRDGYAFDPSGRDVPLFGRGRARGDWSQWRSAAEGELPRVIDCRLYNEEIFAVGDPVIAWIRSTGLIANQATRRACAKSLSQIAGQRFATRAALRRVLGGLPQGAVLTSAGVFAEILARTLTEDSGAVVLQDAVALGLKGAAPIPRAAMRAADLGDWNRTAPPGIDLLFDPARGRLLFDPGAALPADLRARYTVGMSAPIGAGAFGRRNAQSAASVHWAQRSTAAGVPANGVLELSDSTTFDNPPNQPAITDLTIRAREQERPYVRLAADWKLGASGNNRTLVIDGLWIGALTGQLQIEGSFAKVTLRYCTLDPGGTDGAGGVIPPCGLVITGSVDELVIENCILPGLTLSGAGASLDRLVVRGSIIDAAKTGATGIIAPRTAATMTNCTVIGSAIDGLALDVEKLDASDTLVAARADVTDLQSGCFRFSARGPGSRVPHPYESHLLDDLQRLFASRRFGNPAYAELSETAPAAIRRGSEDQCEIGAWAGERRPIRLDGLRAKIDEYMPFGRLPALIVEN</sequence>
<proteinExistence type="predicted"/>
<comment type="caution">
    <text evidence="1">The sequence shown here is derived from an EMBL/GenBank/DDBJ whole genome shotgun (WGS) entry which is preliminary data.</text>
</comment>
<dbReference type="RefSeq" id="WP_147158124.1">
    <property type="nucleotide sequence ID" value="NZ_BJYR01000003.1"/>
</dbReference>
<name>A0A512AGB8_9SPHN</name>
<evidence type="ECO:0000313" key="2">
    <source>
        <dbReference type="Proteomes" id="UP000321464"/>
    </source>
</evidence>
<dbReference type="OrthoDB" id="626916at2"/>
<accession>A0A512AGB8</accession>
<evidence type="ECO:0000313" key="1">
    <source>
        <dbReference type="EMBL" id="GEN98739.1"/>
    </source>
</evidence>
<dbReference type="Proteomes" id="UP000321464">
    <property type="component" value="Unassembled WGS sequence"/>
</dbReference>
<dbReference type="EMBL" id="BJYR01000003">
    <property type="protein sequence ID" value="GEN98739.1"/>
    <property type="molecule type" value="Genomic_DNA"/>
</dbReference>
<reference evidence="1 2" key="1">
    <citation type="submission" date="2019-07" db="EMBL/GenBank/DDBJ databases">
        <title>Whole genome shotgun sequence of Novosphingobium sediminis NBRC 106119.</title>
        <authorList>
            <person name="Hosoyama A."/>
            <person name="Uohara A."/>
            <person name="Ohji S."/>
            <person name="Ichikawa N."/>
        </authorList>
    </citation>
    <scope>NUCLEOTIDE SEQUENCE [LARGE SCALE GENOMIC DNA]</scope>
    <source>
        <strain evidence="1 2">NBRC 106119</strain>
    </source>
</reference>
<protein>
    <submittedName>
        <fullName evidence="1">Uncharacterized protein</fullName>
    </submittedName>
</protein>
<keyword evidence="2" id="KW-1185">Reference proteome</keyword>
<dbReference type="AlphaFoldDB" id="A0A512AGB8"/>
<gene>
    <name evidence="1" type="ORF">NSE01_05720</name>
</gene>
<organism evidence="1 2">
    <name type="scientific">Novosphingobium sediminis</name>
    <dbReference type="NCBI Taxonomy" id="707214"/>
    <lineage>
        <taxon>Bacteria</taxon>
        <taxon>Pseudomonadati</taxon>
        <taxon>Pseudomonadota</taxon>
        <taxon>Alphaproteobacteria</taxon>
        <taxon>Sphingomonadales</taxon>
        <taxon>Sphingomonadaceae</taxon>
        <taxon>Novosphingobium</taxon>
    </lineage>
</organism>